<dbReference type="InterPro" id="IPR029058">
    <property type="entry name" value="AB_hydrolase_fold"/>
</dbReference>
<dbReference type="PANTHER" id="PTHR32015">
    <property type="entry name" value="FASTING INDUCED LIPASE"/>
    <property type="match status" value="1"/>
</dbReference>
<dbReference type="GO" id="GO:0016298">
    <property type="term" value="F:lipase activity"/>
    <property type="evidence" value="ECO:0007669"/>
    <property type="project" value="TreeGrafter"/>
</dbReference>
<name>A0AAV5U5U0_9BILA</name>
<comment type="caution">
    <text evidence="1">The sequence shown here is derived from an EMBL/GenBank/DDBJ whole genome shotgun (WGS) entry which is preliminary data.</text>
</comment>
<dbReference type="InterPro" id="IPR002918">
    <property type="entry name" value="Lipase_EstA/Esterase_EstB"/>
</dbReference>
<proteinExistence type="predicted"/>
<dbReference type="GO" id="GO:0016042">
    <property type="term" value="P:lipid catabolic process"/>
    <property type="evidence" value="ECO:0007669"/>
    <property type="project" value="InterPro"/>
</dbReference>
<dbReference type="AlphaFoldDB" id="A0AAV5U5U0"/>
<gene>
    <name evidence="1" type="ORF">PENTCL1PPCAC_23939</name>
</gene>
<organism evidence="1 2">
    <name type="scientific">Pristionchus entomophagus</name>
    <dbReference type="NCBI Taxonomy" id="358040"/>
    <lineage>
        <taxon>Eukaryota</taxon>
        <taxon>Metazoa</taxon>
        <taxon>Ecdysozoa</taxon>
        <taxon>Nematoda</taxon>
        <taxon>Chromadorea</taxon>
        <taxon>Rhabditida</taxon>
        <taxon>Rhabditina</taxon>
        <taxon>Diplogasteromorpha</taxon>
        <taxon>Diplogasteroidea</taxon>
        <taxon>Neodiplogasteridae</taxon>
        <taxon>Pristionchus</taxon>
    </lineage>
</organism>
<dbReference type="SUPFAM" id="SSF53474">
    <property type="entry name" value="alpha/beta-Hydrolases"/>
    <property type="match status" value="1"/>
</dbReference>
<dbReference type="PANTHER" id="PTHR32015:SF1">
    <property type="entry name" value="LIPASE"/>
    <property type="match status" value="1"/>
</dbReference>
<evidence type="ECO:0000313" key="2">
    <source>
        <dbReference type="Proteomes" id="UP001432027"/>
    </source>
</evidence>
<protein>
    <recommendedName>
        <fullName evidence="3">Lipase</fullName>
    </recommendedName>
</protein>
<sequence length="186" mass="20538">SLSLLFFCSAQSSQFRMKHFFIVTLPSLLIATALLHPQSASTKVKGPLTSHFQDWLNANGYAADKFPRSDYGTQGSHGGKINDEEKIVNSPVVFIHGNSDSALVAGIYSGWTHSIQYFLDHGYATVSEAELYATSWGDVNAMKAGLRTHDCDTTRRLRRFLIAVQEYTQSEKVHVVGHSMGVTLGR</sequence>
<dbReference type="EMBL" id="BTSX01000005">
    <property type="protein sequence ID" value="GMT01765.1"/>
    <property type="molecule type" value="Genomic_DNA"/>
</dbReference>
<accession>A0AAV5U5U0</accession>
<dbReference type="Gene3D" id="3.40.50.1820">
    <property type="entry name" value="alpha/beta hydrolase"/>
    <property type="match status" value="1"/>
</dbReference>
<reference evidence="1" key="1">
    <citation type="submission" date="2023-10" db="EMBL/GenBank/DDBJ databases">
        <title>Genome assembly of Pristionchus species.</title>
        <authorList>
            <person name="Yoshida K."/>
            <person name="Sommer R.J."/>
        </authorList>
    </citation>
    <scope>NUCLEOTIDE SEQUENCE</scope>
    <source>
        <strain evidence="1">RS0144</strain>
    </source>
</reference>
<feature type="non-terminal residue" evidence="1">
    <location>
        <position position="1"/>
    </location>
</feature>
<dbReference type="Pfam" id="PF01674">
    <property type="entry name" value="Lipase_2"/>
    <property type="match status" value="1"/>
</dbReference>
<evidence type="ECO:0008006" key="3">
    <source>
        <dbReference type="Google" id="ProtNLM"/>
    </source>
</evidence>
<evidence type="ECO:0000313" key="1">
    <source>
        <dbReference type="EMBL" id="GMT01765.1"/>
    </source>
</evidence>
<dbReference type="Proteomes" id="UP001432027">
    <property type="component" value="Unassembled WGS sequence"/>
</dbReference>
<keyword evidence="2" id="KW-1185">Reference proteome</keyword>